<sequence>MPVLTISSLPVEADIPGILAELNQELAAVFQCEPQHVWSCWHVLQPGHYAVGGQVAQSQPVDSHSPLVRLLAFEGRPAETREAAMRLTAACLERALSLAPGNVFVEYVEGRAGYILDGGNIVEHR</sequence>
<accession>A0ABQ5Y9V5</accession>
<keyword evidence="2" id="KW-1185">Reference proteome</keyword>
<proteinExistence type="predicted"/>
<comment type="caution">
    <text evidence="1">The sequence shown here is derived from an EMBL/GenBank/DDBJ whole genome shotgun (WGS) entry which is preliminary data.</text>
</comment>
<evidence type="ECO:0000313" key="1">
    <source>
        <dbReference type="EMBL" id="GLR11351.1"/>
    </source>
</evidence>
<dbReference type="InterPro" id="IPR014347">
    <property type="entry name" value="Tautomerase/MIF_sf"/>
</dbReference>
<dbReference type="Proteomes" id="UP001156706">
    <property type="component" value="Unassembled WGS sequence"/>
</dbReference>
<name>A0ABQ5Y9V5_9NEIS</name>
<dbReference type="Gene3D" id="3.30.429.10">
    <property type="entry name" value="Macrophage Migration Inhibitory Factor"/>
    <property type="match status" value="1"/>
</dbReference>
<protein>
    <recommendedName>
        <fullName evidence="3">4-oxalocrotonate tautomerase domain-containing protein</fullName>
    </recommendedName>
</protein>
<dbReference type="SUPFAM" id="SSF55331">
    <property type="entry name" value="Tautomerase/MIF"/>
    <property type="match status" value="1"/>
</dbReference>
<evidence type="ECO:0008006" key="3">
    <source>
        <dbReference type="Google" id="ProtNLM"/>
    </source>
</evidence>
<reference evidence="2" key="1">
    <citation type="journal article" date="2019" name="Int. J. Syst. Evol. Microbiol.">
        <title>The Global Catalogue of Microorganisms (GCM) 10K type strain sequencing project: providing services to taxonomists for standard genome sequencing and annotation.</title>
        <authorList>
            <consortium name="The Broad Institute Genomics Platform"/>
            <consortium name="The Broad Institute Genome Sequencing Center for Infectious Disease"/>
            <person name="Wu L."/>
            <person name="Ma J."/>
        </authorList>
    </citation>
    <scope>NUCLEOTIDE SEQUENCE [LARGE SCALE GENOMIC DNA]</scope>
    <source>
        <strain evidence="2">NBRC 110044</strain>
    </source>
</reference>
<evidence type="ECO:0000313" key="2">
    <source>
        <dbReference type="Proteomes" id="UP001156706"/>
    </source>
</evidence>
<dbReference type="RefSeq" id="WP_284194514.1">
    <property type="nucleotide sequence ID" value="NZ_BSOG01000001.1"/>
</dbReference>
<organism evidence="1 2">
    <name type="scientific">Chitinimonas prasina</name>
    <dbReference type="NCBI Taxonomy" id="1434937"/>
    <lineage>
        <taxon>Bacteria</taxon>
        <taxon>Pseudomonadati</taxon>
        <taxon>Pseudomonadota</taxon>
        <taxon>Betaproteobacteria</taxon>
        <taxon>Neisseriales</taxon>
        <taxon>Chitinibacteraceae</taxon>
        <taxon>Chitinimonas</taxon>
    </lineage>
</organism>
<gene>
    <name evidence="1" type="ORF">GCM10007907_01410</name>
</gene>
<dbReference type="EMBL" id="BSOG01000001">
    <property type="protein sequence ID" value="GLR11351.1"/>
    <property type="molecule type" value="Genomic_DNA"/>
</dbReference>